<feature type="transmembrane region" description="Helical" evidence="2">
    <location>
        <begin position="161"/>
        <end position="179"/>
    </location>
</feature>
<dbReference type="Gene3D" id="3.30.450.40">
    <property type="match status" value="1"/>
</dbReference>
<protein>
    <submittedName>
        <fullName evidence="4">GAF domain-containing protein</fullName>
    </submittedName>
</protein>
<evidence type="ECO:0000256" key="1">
    <source>
        <dbReference type="SAM" id="Coils"/>
    </source>
</evidence>
<sequence length="561" mass="63991">MDQMIQTTFPGDQKTKIFKNIWKKADRITSYTLLGYFVFGLAIAPIYDTWLIALGVGSLGLLAFYATYKLLPDTQYYQYVASALYVVFMAQFIYQMHGLFEMHFWAFVGCTLLIVYQNWKLHIPLAFLIIAHHAGFAYLQYSGVEEVYFTQLQYMDLQTFVFHALLATLIIAICAYWSYDLGRKTLQAGIHQQKLEHQLALVKQNVAFAEKISNGQLDTHYTLNAVDDELGQALLTMRDGLVKAAEKEQQEKFINQGIAQVGDILRSDMHNPEKLYNHIVQFLAKYMELNQVGLFQLEHDHLAMKACYAYERKKYLQKRVEIGEGLLGQAYLEKDMIYMTDVPNGYTHITSGLGHATPGCILIMPLMSNEKVVGVLEMASFKVLNQTAIEFIKKTAEAIATSLLTVKNTEFTQKLLEQAQDQTEQMRAQEEELRQSMEELTATQEEMHRKAEANEIYMELIEKSGWLMAEINPEGEVQQMNEHLAKALSIDTHDLQAYPNFSKDIEGEPKQTYFQRQVTLQCKRGNTVCIEANFRKVLNKDGSVAKIIMLGTQNAAILTAG</sequence>
<name>A0AAW9S2W5_9BACT</name>
<dbReference type="SUPFAM" id="SSF55781">
    <property type="entry name" value="GAF domain-like"/>
    <property type="match status" value="1"/>
</dbReference>
<dbReference type="EMBL" id="JBDKWZ010000003">
    <property type="protein sequence ID" value="MEN7547426.1"/>
    <property type="molecule type" value="Genomic_DNA"/>
</dbReference>
<evidence type="ECO:0000313" key="5">
    <source>
        <dbReference type="Proteomes" id="UP001403385"/>
    </source>
</evidence>
<dbReference type="RefSeq" id="WP_346820214.1">
    <property type="nucleotide sequence ID" value="NZ_JBDKWZ010000003.1"/>
</dbReference>
<keyword evidence="5" id="KW-1185">Reference proteome</keyword>
<feature type="transmembrane region" description="Helical" evidence="2">
    <location>
        <begin position="52"/>
        <end position="71"/>
    </location>
</feature>
<keyword evidence="2" id="KW-1133">Transmembrane helix</keyword>
<keyword evidence="2" id="KW-0812">Transmembrane</keyword>
<evidence type="ECO:0000259" key="3">
    <source>
        <dbReference type="SMART" id="SM00065"/>
    </source>
</evidence>
<comment type="caution">
    <text evidence="4">The sequence shown here is derived from an EMBL/GenBank/DDBJ whole genome shotgun (WGS) entry which is preliminary data.</text>
</comment>
<evidence type="ECO:0000313" key="4">
    <source>
        <dbReference type="EMBL" id="MEN7547426.1"/>
    </source>
</evidence>
<reference evidence="4 5" key="1">
    <citation type="submission" date="2024-04" db="EMBL/GenBank/DDBJ databases">
        <title>Novel genus in family Flammeovirgaceae.</title>
        <authorList>
            <person name="Nguyen T.H."/>
            <person name="Vuong T.Q."/>
            <person name="Le H."/>
            <person name="Kim S.-G."/>
        </authorList>
    </citation>
    <scope>NUCLEOTIDE SEQUENCE [LARGE SCALE GENOMIC DNA]</scope>
    <source>
        <strain evidence="4 5">JCM 23209</strain>
    </source>
</reference>
<evidence type="ECO:0000256" key="2">
    <source>
        <dbReference type="SAM" id="Phobius"/>
    </source>
</evidence>
<keyword evidence="1" id="KW-0175">Coiled coil</keyword>
<organism evidence="4 5">
    <name type="scientific">Rapidithrix thailandica</name>
    <dbReference type="NCBI Taxonomy" id="413964"/>
    <lineage>
        <taxon>Bacteria</taxon>
        <taxon>Pseudomonadati</taxon>
        <taxon>Bacteroidota</taxon>
        <taxon>Cytophagia</taxon>
        <taxon>Cytophagales</taxon>
        <taxon>Flammeovirgaceae</taxon>
        <taxon>Rapidithrix</taxon>
    </lineage>
</organism>
<dbReference type="AlphaFoldDB" id="A0AAW9S2W5"/>
<proteinExistence type="predicted"/>
<feature type="transmembrane region" description="Helical" evidence="2">
    <location>
        <begin position="123"/>
        <end position="141"/>
    </location>
</feature>
<dbReference type="Pfam" id="PF13185">
    <property type="entry name" value="GAF_2"/>
    <property type="match status" value="1"/>
</dbReference>
<feature type="coiled-coil region" evidence="1">
    <location>
        <begin position="409"/>
        <end position="450"/>
    </location>
</feature>
<dbReference type="InterPro" id="IPR003018">
    <property type="entry name" value="GAF"/>
</dbReference>
<dbReference type="InterPro" id="IPR029016">
    <property type="entry name" value="GAF-like_dom_sf"/>
</dbReference>
<dbReference type="Proteomes" id="UP001403385">
    <property type="component" value="Unassembled WGS sequence"/>
</dbReference>
<gene>
    <name evidence="4" type="ORF">AAG747_05885</name>
</gene>
<dbReference type="SMART" id="SM00065">
    <property type="entry name" value="GAF"/>
    <property type="match status" value="1"/>
</dbReference>
<feature type="transmembrane region" description="Helical" evidence="2">
    <location>
        <begin position="76"/>
        <end position="94"/>
    </location>
</feature>
<feature type="domain" description="GAF" evidence="3">
    <location>
        <begin position="271"/>
        <end position="413"/>
    </location>
</feature>
<keyword evidence="2" id="KW-0472">Membrane</keyword>
<accession>A0AAW9S2W5</accession>
<feature type="transmembrane region" description="Helical" evidence="2">
    <location>
        <begin position="28"/>
        <end position="46"/>
    </location>
</feature>